<protein>
    <submittedName>
        <fullName evidence="1">Uncharacterized protein</fullName>
    </submittedName>
</protein>
<accession>A0ACC0B3F0</accession>
<evidence type="ECO:0000313" key="2">
    <source>
        <dbReference type="Proteomes" id="UP001060085"/>
    </source>
</evidence>
<proteinExistence type="predicted"/>
<comment type="caution">
    <text evidence="1">The sequence shown here is derived from an EMBL/GenBank/DDBJ whole genome shotgun (WGS) entry which is preliminary data.</text>
</comment>
<dbReference type="EMBL" id="CM044704">
    <property type="protein sequence ID" value="KAI5667180.1"/>
    <property type="molecule type" value="Genomic_DNA"/>
</dbReference>
<dbReference type="Proteomes" id="UP001060085">
    <property type="component" value="Linkage Group LG04"/>
</dbReference>
<sequence>MADHALGNSLQTYLTLQIRDISNQDSLNSDLLTSIIPTAYSDVIFTSSPCFTAGPNEYQWLLESSGKFSIKTTIGLFQSPPTSPLSYYLIWDPFLPDKFSLLCCSLYWFISDSLVYFALPSGLSLPLMGALERPPHPSFQSHPGNCVLVPLEVLRDGTSRFTDVNGEIINHFLWISSFGEYTVVDVVSLTKFDPNTIPPNRACLLSCGVSTGVASVGAGSGVVIFGFGSIGLAV</sequence>
<organism evidence="1 2">
    <name type="scientific">Catharanthus roseus</name>
    <name type="common">Madagascar periwinkle</name>
    <name type="synonym">Vinca rosea</name>
    <dbReference type="NCBI Taxonomy" id="4058"/>
    <lineage>
        <taxon>Eukaryota</taxon>
        <taxon>Viridiplantae</taxon>
        <taxon>Streptophyta</taxon>
        <taxon>Embryophyta</taxon>
        <taxon>Tracheophyta</taxon>
        <taxon>Spermatophyta</taxon>
        <taxon>Magnoliopsida</taxon>
        <taxon>eudicotyledons</taxon>
        <taxon>Gunneridae</taxon>
        <taxon>Pentapetalae</taxon>
        <taxon>asterids</taxon>
        <taxon>lamiids</taxon>
        <taxon>Gentianales</taxon>
        <taxon>Apocynaceae</taxon>
        <taxon>Rauvolfioideae</taxon>
        <taxon>Vinceae</taxon>
        <taxon>Catharanthinae</taxon>
        <taxon>Catharanthus</taxon>
    </lineage>
</organism>
<reference evidence="2" key="1">
    <citation type="journal article" date="2023" name="Nat. Plants">
        <title>Single-cell RNA sequencing provides a high-resolution roadmap for understanding the multicellular compartmentation of specialized metabolism.</title>
        <authorList>
            <person name="Sun S."/>
            <person name="Shen X."/>
            <person name="Li Y."/>
            <person name="Li Y."/>
            <person name="Wang S."/>
            <person name="Li R."/>
            <person name="Zhang H."/>
            <person name="Shen G."/>
            <person name="Guo B."/>
            <person name="Wei J."/>
            <person name="Xu J."/>
            <person name="St-Pierre B."/>
            <person name="Chen S."/>
            <person name="Sun C."/>
        </authorList>
    </citation>
    <scope>NUCLEOTIDE SEQUENCE [LARGE SCALE GENOMIC DNA]</scope>
</reference>
<name>A0ACC0B3F0_CATRO</name>
<keyword evidence="2" id="KW-1185">Reference proteome</keyword>
<gene>
    <name evidence="1" type="ORF">M9H77_17033</name>
</gene>
<evidence type="ECO:0000313" key="1">
    <source>
        <dbReference type="EMBL" id="KAI5667180.1"/>
    </source>
</evidence>